<comment type="caution">
    <text evidence="2">The sequence shown here is derived from an EMBL/GenBank/DDBJ whole genome shotgun (WGS) entry which is preliminary data.</text>
</comment>
<organism evidence="2 3">
    <name type="scientific">Vulcaniibacterium tengchongense</name>
    <dbReference type="NCBI Taxonomy" id="1273429"/>
    <lineage>
        <taxon>Bacteria</taxon>
        <taxon>Pseudomonadati</taxon>
        <taxon>Pseudomonadota</taxon>
        <taxon>Gammaproteobacteria</taxon>
        <taxon>Lysobacterales</taxon>
        <taxon>Lysobacteraceae</taxon>
        <taxon>Vulcaniibacterium</taxon>
    </lineage>
</organism>
<proteinExistence type="predicted"/>
<evidence type="ECO:0000256" key="1">
    <source>
        <dbReference type="SAM" id="MobiDB-lite"/>
    </source>
</evidence>
<accession>A0A3N4V3Y0</accession>
<reference evidence="2 3" key="1">
    <citation type="submission" date="2018-11" db="EMBL/GenBank/DDBJ databases">
        <title>Genomic Encyclopedia of Type Strains, Phase IV (KMG-IV): sequencing the most valuable type-strain genomes for metagenomic binning, comparative biology and taxonomic classification.</title>
        <authorList>
            <person name="Goeker M."/>
        </authorList>
    </citation>
    <scope>NUCLEOTIDE SEQUENCE [LARGE SCALE GENOMIC DNA]</scope>
    <source>
        <strain evidence="2 3">DSM 25623</strain>
    </source>
</reference>
<dbReference type="AlphaFoldDB" id="A0A3N4V3Y0"/>
<evidence type="ECO:0000313" key="3">
    <source>
        <dbReference type="Proteomes" id="UP000269708"/>
    </source>
</evidence>
<feature type="region of interest" description="Disordered" evidence="1">
    <location>
        <begin position="238"/>
        <end position="289"/>
    </location>
</feature>
<feature type="region of interest" description="Disordered" evidence="1">
    <location>
        <begin position="198"/>
        <end position="218"/>
    </location>
</feature>
<dbReference type="Proteomes" id="UP000269708">
    <property type="component" value="Unassembled WGS sequence"/>
</dbReference>
<sequence>MVAKNVMMRLPARTVAAASCAAAGRPRMRAAWSSLSVDGGKSIRHRAGLHRTGGCPSPDALPQWPDRGSDADLRANGRPCLVQPNSTRGAPASRMLDRGDLPHGLHGLELSDLCGIGPAMRERLHRSAASPNCAAPRACARSGAASASGRGCAASAARTRGPSVGRPPARARSEVAHVRSGARQQVLSGQAAALRIPFRAEPGTGDRRRRVRRNGSGRGREALWRERLRRCNALAEQAHRGRRARCAPSPGRRGVLMPGGDRRACGPGAERSGAGGPDARKTPANGRLA</sequence>
<gene>
    <name evidence="2" type="ORF">EDC50_2876</name>
</gene>
<protein>
    <submittedName>
        <fullName evidence="2">Uncharacterized protein</fullName>
    </submittedName>
</protein>
<dbReference type="EMBL" id="RKQN01000004">
    <property type="protein sequence ID" value="RPE75975.1"/>
    <property type="molecule type" value="Genomic_DNA"/>
</dbReference>
<evidence type="ECO:0000313" key="2">
    <source>
        <dbReference type="EMBL" id="RPE75975.1"/>
    </source>
</evidence>
<keyword evidence="3" id="KW-1185">Reference proteome</keyword>
<name>A0A3N4V3Y0_9GAMM</name>